<dbReference type="Proteomes" id="UP000186110">
    <property type="component" value="Chromosome"/>
</dbReference>
<reference evidence="3 4" key="1">
    <citation type="submission" date="2017-01" db="EMBL/GenBank/DDBJ databases">
        <authorList>
            <person name="Mah S.A."/>
            <person name="Swanson W.J."/>
            <person name="Moy G.W."/>
            <person name="Vacquier V.D."/>
        </authorList>
    </citation>
    <scope>NUCLEOTIDE SEQUENCE [LARGE SCALE GENOMIC DNA]</scope>
    <source>
        <strain evidence="3 4">DSM 22694</strain>
    </source>
</reference>
<keyword evidence="4" id="KW-1185">Reference proteome</keyword>
<organism evidence="3 4">
    <name type="scientific">Rhodoferax saidenbachensis</name>
    <dbReference type="NCBI Taxonomy" id="1484693"/>
    <lineage>
        <taxon>Bacteria</taxon>
        <taxon>Pseudomonadati</taxon>
        <taxon>Pseudomonadota</taxon>
        <taxon>Betaproteobacteria</taxon>
        <taxon>Burkholderiales</taxon>
        <taxon>Comamonadaceae</taxon>
        <taxon>Rhodoferax</taxon>
    </lineage>
</organism>
<dbReference type="eggNOG" id="ENOG5033569">
    <property type="taxonomic scope" value="Bacteria"/>
</dbReference>
<protein>
    <submittedName>
        <fullName evidence="3">DUF4124 domain-containing protein</fullName>
    </submittedName>
</protein>
<proteinExistence type="predicted"/>
<name>A0A1P8KF00_9BURK</name>
<feature type="compositionally biased region" description="Basic and acidic residues" evidence="1">
    <location>
        <begin position="77"/>
        <end position="96"/>
    </location>
</feature>
<feature type="compositionally biased region" description="Low complexity" evidence="1">
    <location>
        <begin position="105"/>
        <end position="116"/>
    </location>
</feature>
<dbReference type="Pfam" id="PF13511">
    <property type="entry name" value="DUF4124"/>
    <property type="match status" value="1"/>
</dbReference>
<feature type="domain" description="DUF4124" evidence="2">
    <location>
        <begin position="27"/>
        <end position="72"/>
    </location>
</feature>
<dbReference type="InterPro" id="IPR025392">
    <property type="entry name" value="DUF4124"/>
</dbReference>
<evidence type="ECO:0000256" key="1">
    <source>
        <dbReference type="SAM" id="MobiDB-lite"/>
    </source>
</evidence>
<dbReference type="RefSeq" id="WP_029708230.1">
    <property type="nucleotide sequence ID" value="NZ_CP019239.1"/>
</dbReference>
<evidence type="ECO:0000313" key="4">
    <source>
        <dbReference type="Proteomes" id="UP000186110"/>
    </source>
</evidence>
<gene>
    <name evidence="3" type="ORF">RS694_19805</name>
</gene>
<evidence type="ECO:0000313" key="3">
    <source>
        <dbReference type="EMBL" id="APW44541.1"/>
    </source>
</evidence>
<feature type="region of interest" description="Disordered" evidence="1">
    <location>
        <begin position="54"/>
        <end position="125"/>
    </location>
</feature>
<dbReference type="EMBL" id="CP019239">
    <property type="protein sequence ID" value="APW44541.1"/>
    <property type="molecule type" value="Genomic_DNA"/>
</dbReference>
<dbReference type="KEGG" id="rsb:RS694_19805"/>
<evidence type="ECO:0000259" key="2">
    <source>
        <dbReference type="Pfam" id="PF13511"/>
    </source>
</evidence>
<accession>A0A1P8KF00</accession>
<sequence>MPLRIFKRHAATLRRGRQTFPLVGLTLMLLTSALGATSICRWVDANGRTQMSDVVPDGYQNSASCTNSQKYELSPEQQRDAEKRAADERSLLRSHEQGMPPKTPSSPAAPAGAETPVRTKRPAQLVTDSTDCQTWWRIYDESSECFGPFKTTQGGIKPEAFDQCNEVKSPELQCGPRRN</sequence>
<feature type="compositionally biased region" description="Polar residues" evidence="1">
    <location>
        <begin position="59"/>
        <end position="71"/>
    </location>
</feature>
<dbReference type="AlphaFoldDB" id="A0A1P8KF00"/>